<dbReference type="Gene3D" id="3.40.50.1360">
    <property type="match status" value="1"/>
</dbReference>
<dbReference type="SUPFAM" id="SSF100950">
    <property type="entry name" value="NagB/RpiA/CoA transferase-like"/>
    <property type="match status" value="1"/>
</dbReference>
<keyword evidence="3" id="KW-0238">DNA-binding</keyword>
<feature type="domain" description="CggR N-terminal DNA binding" evidence="6">
    <location>
        <begin position="20"/>
        <end position="88"/>
    </location>
</feature>
<dbReference type="InterPro" id="IPR037171">
    <property type="entry name" value="NagB/RpiA_transferase-like"/>
</dbReference>
<evidence type="ECO:0000313" key="8">
    <source>
        <dbReference type="Proteomes" id="UP000198948"/>
    </source>
</evidence>
<protein>
    <submittedName>
        <fullName evidence="7">Central glycolytic genes regulator</fullName>
    </submittedName>
</protein>
<accession>A0A1H9QJ37</accession>
<dbReference type="InterPro" id="IPR036388">
    <property type="entry name" value="WH-like_DNA-bd_sf"/>
</dbReference>
<dbReference type="PANTHER" id="PTHR34294">
    <property type="entry name" value="TRANSCRIPTIONAL REGULATOR-RELATED"/>
    <property type="match status" value="1"/>
</dbReference>
<dbReference type="RefSeq" id="WP_092649840.1">
    <property type="nucleotide sequence ID" value="NZ_FOHA01000002.1"/>
</dbReference>
<dbReference type="GO" id="GO:0003677">
    <property type="term" value="F:DNA binding"/>
    <property type="evidence" value="ECO:0007669"/>
    <property type="project" value="UniProtKB-KW"/>
</dbReference>
<evidence type="ECO:0000256" key="3">
    <source>
        <dbReference type="ARBA" id="ARBA00023125"/>
    </source>
</evidence>
<dbReference type="InterPro" id="IPR007324">
    <property type="entry name" value="Sugar-bd_dom_put"/>
</dbReference>
<evidence type="ECO:0000313" key="7">
    <source>
        <dbReference type="EMBL" id="SER59773.1"/>
    </source>
</evidence>
<organism evidence="7 8">
    <name type="scientific">Isobaculum melis</name>
    <dbReference type="NCBI Taxonomy" id="142588"/>
    <lineage>
        <taxon>Bacteria</taxon>
        <taxon>Bacillati</taxon>
        <taxon>Bacillota</taxon>
        <taxon>Bacilli</taxon>
        <taxon>Lactobacillales</taxon>
        <taxon>Carnobacteriaceae</taxon>
        <taxon>Isobaculum</taxon>
    </lineage>
</organism>
<reference evidence="7 8" key="1">
    <citation type="submission" date="2016-10" db="EMBL/GenBank/DDBJ databases">
        <authorList>
            <person name="de Groot N.N."/>
        </authorList>
    </citation>
    <scope>NUCLEOTIDE SEQUENCE [LARGE SCALE GENOMIC DNA]</scope>
    <source>
        <strain evidence="7 8">DSM 13760</strain>
    </source>
</reference>
<evidence type="ECO:0000256" key="4">
    <source>
        <dbReference type="ARBA" id="ARBA00023163"/>
    </source>
</evidence>
<dbReference type="OrthoDB" id="9793820at2"/>
<evidence type="ECO:0000256" key="1">
    <source>
        <dbReference type="ARBA" id="ARBA00010466"/>
    </source>
</evidence>
<gene>
    <name evidence="7" type="ORF">SAMN04488559_10270</name>
</gene>
<name>A0A1H9QJ37_9LACT</name>
<dbReference type="Pfam" id="PF21715">
    <property type="entry name" value="CggR_N"/>
    <property type="match status" value="1"/>
</dbReference>
<keyword evidence="2" id="KW-0805">Transcription regulation</keyword>
<dbReference type="Gene3D" id="1.10.10.10">
    <property type="entry name" value="Winged helix-like DNA-binding domain superfamily/Winged helix DNA-binding domain"/>
    <property type="match status" value="1"/>
</dbReference>
<keyword evidence="4" id="KW-0804">Transcription</keyword>
<evidence type="ECO:0000259" key="6">
    <source>
        <dbReference type="Pfam" id="PF21715"/>
    </source>
</evidence>
<feature type="domain" description="Sugar-binding" evidence="5">
    <location>
        <begin position="93"/>
        <end position="341"/>
    </location>
</feature>
<dbReference type="InterPro" id="IPR036390">
    <property type="entry name" value="WH_DNA-bd_sf"/>
</dbReference>
<dbReference type="EMBL" id="FOHA01000002">
    <property type="protein sequence ID" value="SER59773.1"/>
    <property type="molecule type" value="Genomic_DNA"/>
</dbReference>
<dbReference type="STRING" id="142588.SAMN04488559_10270"/>
<dbReference type="Proteomes" id="UP000198948">
    <property type="component" value="Unassembled WGS sequence"/>
</dbReference>
<sequence>MQDMLSIIEKVAPDFIETLHGRYRIMRNIYLMGPVGRRLLAEKLGLTERTLRTEADFLKAQGLLTTSKIGMELTKSGLALYRELDEVMGQLLGMREKEKQLAAHFQIEHCTIASGDSDITAKVSEDFGRSATETLSFLLPKGENIIAVMGGTTMAHLAEMLTPTLSEERKLIFVPARGGIGESIEIQANAICAKMAQHTHGEHRVLYVPEHVSMETYASLLQEPAVRDILEMVEQSNAVLHSIGVATHMAERRNMSAEVLSLLKEKEAVGEAFGYFFNEQGEVVYKIPRIGLQLKDLAKTPCVLAVAGGHSKAKAIESYMKNAPKQTWLITDEGAANEILKGETF</sequence>
<evidence type="ECO:0000259" key="5">
    <source>
        <dbReference type="Pfam" id="PF04198"/>
    </source>
</evidence>
<dbReference type="InterPro" id="IPR051054">
    <property type="entry name" value="SorC_transcr_regulators"/>
</dbReference>
<keyword evidence="8" id="KW-1185">Reference proteome</keyword>
<proteinExistence type="inferred from homology"/>
<dbReference type="InterPro" id="IPR048715">
    <property type="entry name" value="CggR_N"/>
</dbReference>
<dbReference type="PANTHER" id="PTHR34294:SF5">
    <property type="entry name" value="CENTRAL GLYCOLYTIC GENES REGULATOR"/>
    <property type="match status" value="1"/>
</dbReference>
<evidence type="ECO:0000256" key="2">
    <source>
        <dbReference type="ARBA" id="ARBA00023015"/>
    </source>
</evidence>
<dbReference type="AlphaFoldDB" id="A0A1H9QJ37"/>
<dbReference type="GO" id="GO:0030246">
    <property type="term" value="F:carbohydrate binding"/>
    <property type="evidence" value="ECO:0007669"/>
    <property type="project" value="InterPro"/>
</dbReference>
<dbReference type="Pfam" id="PF04198">
    <property type="entry name" value="Sugar-bind"/>
    <property type="match status" value="1"/>
</dbReference>
<comment type="similarity">
    <text evidence="1">Belongs to the SorC transcriptional regulatory family.</text>
</comment>
<dbReference type="SUPFAM" id="SSF46785">
    <property type="entry name" value="Winged helix' DNA-binding domain"/>
    <property type="match status" value="1"/>
</dbReference>